<evidence type="ECO:0000256" key="6">
    <source>
        <dbReference type="RuleBase" id="RU003732"/>
    </source>
</evidence>
<keyword evidence="2 6" id="KW-0813">Transport</keyword>
<dbReference type="InterPro" id="IPR037272">
    <property type="entry name" value="SNS_sf"/>
</dbReference>
<name>A0A1W7A8F9_9STAP</name>
<dbReference type="SUPFAM" id="SSF161070">
    <property type="entry name" value="SNF-like"/>
    <property type="match status" value="1"/>
</dbReference>
<dbReference type="AlphaFoldDB" id="A0A1W7A8F9"/>
<comment type="similarity">
    <text evidence="6">Belongs to the sodium:neurotransmitter symporter (SNF) (TC 2.A.22) family.</text>
</comment>
<feature type="transmembrane region" description="Helical" evidence="7">
    <location>
        <begin position="12"/>
        <end position="30"/>
    </location>
</feature>
<comment type="subcellular location">
    <subcellularLocation>
        <location evidence="1">Membrane</location>
        <topology evidence="1">Multi-pass membrane protein</topology>
    </subcellularLocation>
</comment>
<dbReference type="PANTHER" id="PTHR42948:SF1">
    <property type="entry name" value="TRANSPORTER"/>
    <property type="match status" value="1"/>
</dbReference>
<dbReference type="EMBL" id="CP021059">
    <property type="protein sequence ID" value="ARQ05848.1"/>
    <property type="molecule type" value="Genomic_DNA"/>
</dbReference>
<feature type="transmembrane region" description="Helical" evidence="7">
    <location>
        <begin position="302"/>
        <end position="327"/>
    </location>
</feature>
<reference evidence="8 9" key="1">
    <citation type="journal article" date="2017" name="Int. J. Syst. Evol. Microbiol.">
        <title>Macrococcus canis sp. nov., a skin bacterium associated with infections in dogs.</title>
        <authorList>
            <person name="Gobeli Brawand S."/>
            <person name="Cotting K."/>
            <person name="Gomez-Sanz E."/>
            <person name="Collaud A."/>
            <person name="Thomann A."/>
            <person name="Brodard I."/>
            <person name="Rodriguez-Campos S."/>
            <person name="Strauss C."/>
            <person name="Perreten V."/>
        </authorList>
    </citation>
    <scope>NUCLEOTIDE SEQUENCE [LARGE SCALE GENOMIC DNA]</scope>
    <source>
        <strain evidence="8 9">KM45013</strain>
    </source>
</reference>
<feature type="transmembrane region" description="Helical" evidence="7">
    <location>
        <begin position="215"/>
        <end position="237"/>
    </location>
</feature>
<dbReference type="PROSITE" id="PS00610">
    <property type="entry name" value="NA_NEUROTRAN_SYMP_1"/>
    <property type="match status" value="1"/>
</dbReference>
<sequence length="445" mass="49209">MDRQSSFTSKLGFILASAGSAIGLGAMWKFPYVMADNGGAAFLILFIIFTLFIGLPILMSEFVMGVAGETYSTRAFSKLSGKKYYDLIGHLGNIGVFLLMSFYSVIGGFILIYIMRTIKVMFTGDSTKDYAALFGSIISNPLNTITGVILFLILTAVIVIKGVENGIERASKFMMPMLFVMFLIMIIRSLTLPNAMEGVSFFLNPDFHKLDQEAVLFALGQSFFSLSVGFGGMLTYASYMKKGTDLVQAGGYIVLLNILVTLLAGLAIFPATASLGIDNAQGPGLLFIVLPYVFNQLPFGSIFYLIFLLLFFFATITSSISLVEINVSNMTKNDNAKRLKSVLAIILGIFIVSIPCALSFGPISEMKFFKGTFFDNMDFLVSNIMLPIGVLCYTLFSGYVLDKKVMKAYFVQKPYQDKLFNVWIILLRYIIPIVILFVMINQLMQ</sequence>
<evidence type="ECO:0000256" key="2">
    <source>
        <dbReference type="ARBA" id="ARBA00022448"/>
    </source>
</evidence>
<dbReference type="PANTHER" id="PTHR42948">
    <property type="entry name" value="TRANSPORTER"/>
    <property type="match status" value="1"/>
</dbReference>
<dbReference type="Proteomes" id="UP000194154">
    <property type="component" value="Chromosome"/>
</dbReference>
<gene>
    <name evidence="8" type="ORF">MCCS_01770</name>
</gene>
<feature type="transmembrane region" description="Helical" evidence="7">
    <location>
        <begin position="249"/>
        <end position="269"/>
    </location>
</feature>
<feature type="transmembrane region" description="Helical" evidence="7">
    <location>
        <begin position="87"/>
        <end position="115"/>
    </location>
</feature>
<keyword evidence="6" id="KW-0769">Symport</keyword>
<dbReference type="STRING" id="1855823.MCCS_01770"/>
<dbReference type="InterPro" id="IPR000175">
    <property type="entry name" value="Na/ntran_symport"/>
</dbReference>
<evidence type="ECO:0000256" key="3">
    <source>
        <dbReference type="ARBA" id="ARBA00022692"/>
    </source>
</evidence>
<evidence type="ECO:0000313" key="8">
    <source>
        <dbReference type="EMBL" id="ARQ05848.1"/>
    </source>
</evidence>
<protein>
    <recommendedName>
        <fullName evidence="6">Transporter</fullName>
    </recommendedName>
</protein>
<dbReference type="PRINTS" id="PR00176">
    <property type="entry name" value="NANEUSMPORT"/>
</dbReference>
<keyword evidence="3 6" id="KW-0812">Transmembrane</keyword>
<feature type="transmembrane region" description="Helical" evidence="7">
    <location>
        <begin position="175"/>
        <end position="195"/>
    </location>
</feature>
<dbReference type="InterPro" id="IPR047218">
    <property type="entry name" value="YocR/YhdH-like"/>
</dbReference>
<dbReference type="GO" id="GO:0015293">
    <property type="term" value="F:symporter activity"/>
    <property type="evidence" value="ECO:0007669"/>
    <property type="project" value="UniProtKB-KW"/>
</dbReference>
<evidence type="ECO:0000256" key="7">
    <source>
        <dbReference type="SAM" id="Phobius"/>
    </source>
</evidence>
<feature type="transmembrane region" description="Helical" evidence="7">
    <location>
        <begin position="42"/>
        <end position="66"/>
    </location>
</feature>
<dbReference type="KEGG" id="mcak:MCCS_01770"/>
<dbReference type="CDD" id="cd10336">
    <property type="entry name" value="SLC6sbd_Tyt1-Like"/>
    <property type="match status" value="1"/>
</dbReference>
<dbReference type="GeneID" id="35294333"/>
<keyword evidence="4 7" id="KW-1133">Transmembrane helix</keyword>
<evidence type="ECO:0000313" key="9">
    <source>
        <dbReference type="Proteomes" id="UP000194154"/>
    </source>
</evidence>
<keyword evidence="5 7" id="KW-0472">Membrane</keyword>
<dbReference type="PROSITE" id="PS50267">
    <property type="entry name" value="NA_NEUROTRAN_SYMP_3"/>
    <property type="match status" value="1"/>
</dbReference>
<dbReference type="GO" id="GO:0016020">
    <property type="term" value="C:membrane"/>
    <property type="evidence" value="ECO:0007669"/>
    <property type="project" value="UniProtKB-SubCell"/>
</dbReference>
<feature type="transmembrane region" description="Helical" evidence="7">
    <location>
        <begin position="422"/>
        <end position="444"/>
    </location>
</feature>
<dbReference type="Pfam" id="PF00209">
    <property type="entry name" value="SNF"/>
    <property type="match status" value="2"/>
</dbReference>
<feature type="transmembrane region" description="Helical" evidence="7">
    <location>
        <begin position="380"/>
        <end position="401"/>
    </location>
</feature>
<dbReference type="OrthoDB" id="9762833at2"/>
<evidence type="ECO:0000256" key="5">
    <source>
        <dbReference type="ARBA" id="ARBA00023136"/>
    </source>
</evidence>
<organism evidence="8 9">
    <name type="scientific">Macrococcoides canis</name>
    <dbReference type="NCBI Taxonomy" id="1855823"/>
    <lineage>
        <taxon>Bacteria</taxon>
        <taxon>Bacillati</taxon>
        <taxon>Bacillota</taxon>
        <taxon>Bacilli</taxon>
        <taxon>Bacillales</taxon>
        <taxon>Staphylococcaceae</taxon>
        <taxon>Macrococcoides</taxon>
    </lineage>
</organism>
<dbReference type="RefSeq" id="WP_086041563.1">
    <property type="nucleotide sequence ID" value="NZ_CBCRZA010000020.1"/>
</dbReference>
<evidence type="ECO:0000256" key="4">
    <source>
        <dbReference type="ARBA" id="ARBA00022989"/>
    </source>
</evidence>
<proteinExistence type="inferred from homology"/>
<feature type="transmembrane region" description="Helical" evidence="7">
    <location>
        <begin position="144"/>
        <end position="163"/>
    </location>
</feature>
<dbReference type="NCBIfam" id="NF037979">
    <property type="entry name" value="Na_transp"/>
    <property type="match status" value="1"/>
</dbReference>
<feature type="transmembrane region" description="Helical" evidence="7">
    <location>
        <begin position="339"/>
        <end position="360"/>
    </location>
</feature>
<accession>A0A1W7A8F9</accession>
<keyword evidence="9" id="KW-1185">Reference proteome</keyword>
<evidence type="ECO:0000256" key="1">
    <source>
        <dbReference type="ARBA" id="ARBA00004141"/>
    </source>
</evidence>